<dbReference type="AlphaFoldDB" id="A0A081D2Y4"/>
<accession>A0A081D2Y4</accession>
<gene>
    <name evidence="1" type="ORF">RRU01S_34_00355</name>
</gene>
<comment type="caution">
    <text evidence="1">The sequence shown here is derived from an EMBL/GenBank/DDBJ whole genome shotgun (WGS) entry which is preliminary data.</text>
</comment>
<dbReference type="PANTHER" id="PTHR47515">
    <property type="entry name" value="LOW CALCIUM RESPONSE LOCUS PROTEIN T"/>
    <property type="match status" value="1"/>
</dbReference>
<dbReference type="PANTHER" id="PTHR47515:SF1">
    <property type="entry name" value="BLR2054 PROTEIN"/>
    <property type="match status" value="1"/>
</dbReference>
<protein>
    <submittedName>
        <fullName evidence="1">Putative transposase</fullName>
    </submittedName>
</protein>
<evidence type="ECO:0000313" key="2">
    <source>
        <dbReference type="Proteomes" id="UP000028701"/>
    </source>
</evidence>
<name>A0A081D2Y4_9HYPH</name>
<organism evidence="1 2">
    <name type="scientific">Agrobacterium rubi TR3 = NBRC 13261</name>
    <dbReference type="NCBI Taxonomy" id="1368415"/>
    <lineage>
        <taxon>Bacteria</taxon>
        <taxon>Pseudomonadati</taxon>
        <taxon>Pseudomonadota</taxon>
        <taxon>Alphaproteobacteria</taxon>
        <taxon>Hyphomicrobiales</taxon>
        <taxon>Rhizobiaceae</taxon>
        <taxon>Rhizobium/Agrobacterium group</taxon>
        <taxon>Agrobacterium</taxon>
    </lineage>
</organism>
<dbReference type="eggNOG" id="COG2801">
    <property type="taxonomic scope" value="Bacteria"/>
</dbReference>
<reference evidence="1 2" key="1">
    <citation type="submission" date="2014-08" db="EMBL/GenBank/DDBJ databases">
        <title>Whole genome shotgun sequence of Rhizobium rubi NBRC 13261.</title>
        <authorList>
            <person name="Katano-Makiyama Y."/>
            <person name="Hosoyama A."/>
            <person name="Hashimoto M."/>
            <person name="Hosoyama Y."/>
            <person name="Noguchi M."/>
            <person name="Tsuchikane K."/>
            <person name="Uohara A."/>
            <person name="Ohji S."/>
            <person name="Ichikawa N."/>
            <person name="Kimura A."/>
            <person name="Yamazoe A."/>
            <person name="Fujita N."/>
        </authorList>
    </citation>
    <scope>NUCLEOTIDE SEQUENCE [LARGE SCALE GENOMIC DNA]</scope>
    <source>
        <strain evidence="1 2">NBRC 13261</strain>
    </source>
</reference>
<sequence length="114" mass="13316">MVNAGIPRSTHSCAAQGSHCEPRKVLFWHYREEKLRVRRRGGRERAIGTRAPMAASDSWSHDFLSDRLTDWRRLRFLTVVDDCTRKCLTLVADRSLSDLRVLDRQHVNEHCTDR</sequence>
<evidence type="ECO:0000313" key="1">
    <source>
        <dbReference type="EMBL" id="GAK73280.1"/>
    </source>
</evidence>
<proteinExistence type="predicted"/>
<dbReference type="EMBL" id="BBJU01000034">
    <property type="protein sequence ID" value="GAK73280.1"/>
    <property type="molecule type" value="Genomic_DNA"/>
</dbReference>
<dbReference type="Proteomes" id="UP000028701">
    <property type="component" value="Unassembled WGS sequence"/>
</dbReference>